<comment type="caution">
    <text evidence="13">The sequence shown here is derived from an EMBL/GenBank/DDBJ whole genome shotgun (WGS) entry which is preliminary data.</text>
</comment>
<dbReference type="Pfam" id="PF02879">
    <property type="entry name" value="PGM_PMM_II"/>
    <property type="match status" value="1"/>
</dbReference>
<keyword evidence="6" id="KW-0479">Metal-binding</keyword>
<evidence type="ECO:0000256" key="2">
    <source>
        <dbReference type="ARBA" id="ARBA00010231"/>
    </source>
</evidence>
<dbReference type="Pfam" id="PF02880">
    <property type="entry name" value="PGM_PMM_III"/>
    <property type="match status" value="1"/>
</dbReference>
<dbReference type="SUPFAM" id="SSF53738">
    <property type="entry name" value="Phosphoglucomutase, first 3 domains"/>
    <property type="match status" value="3"/>
</dbReference>
<evidence type="ECO:0000259" key="10">
    <source>
        <dbReference type="Pfam" id="PF02878"/>
    </source>
</evidence>
<dbReference type="InterPro" id="IPR016055">
    <property type="entry name" value="A-D-PHexomutase_a/b/a-I/II/III"/>
</dbReference>
<evidence type="ECO:0000259" key="11">
    <source>
        <dbReference type="Pfam" id="PF02879"/>
    </source>
</evidence>
<proteinExistence type="inferred from homology"/>
<dbReference type="GO" id="GO:0046872">
    <property type="term" value="F:metal ion binding"/>
    <property type="evidence" value="ECO:0007669"/>
    <property type="project" value="UniProtKB-KW"/>
</dbReference>
<dbReference type="Gene3D" id="3.40.120.10">
    <property type="entry name" value="Alpha-D-Glucose-1,6-Bisphosphate, subunit A, domain 3"/>
    <property type="match status" value="3"/>
</dbReference>
<feature type="domain" description="Alpha-D-phosphohexomutase alpha/beta/alpha" evidence="11">
    <location>
        <begin position="239"/>
        <end position="346"/>
    </location>
</feature>
<evidence type="ECO:0000256" key="6">
    <source>
        <dbReference type="ARBA" id="ARBA00022723"/>
    </source>
</evidence>
<keyword evidence="5" id="KW-0597">Phosphoprotein</keyword>
<evidence type="ECO:0000256" key="8">
    <source>
        <dbReference type="ARBA" id="ARBA00023235"/>
    </source>
</evidence>
<evidence type="ECO:0000256" key="4">
    <source>
        <dbReference type="ARBA" id="ARBA00022526"/>
    </source>
</evidence>
<dbReference type="AlphaFoldDB" id="A0A151NLY3"/>
<dbReference type="InterPro" id="IPR036900">
    <property type="entry name" value="A-D-PHexomutase_C_sf"/>
</dbReference>
<dbReference type="FunFam" id="3.40.120.10:FF:000017">
    <property type="entry name" value="glucose 1,6-bisphosphate synthase"/>
    <property type="match status" value="1"/>
</dbReference>
<dbReference type="eggNOG" id="KOG1220">
    <property type="taxonomic scope" value="Eukaryota"/>
</dbReference>
<evidence type="ECO:0000259" key="12">
    <source>
        <dbReference type="Pfam" id="PF02880"/>
    </source>
</evidence>
<dbReference type="Pfam" id="PF02878">
    <property type="entry name" value="PGM_PMM_I"/>
    <property type="match status" value="1"/>
</dbReference>
<dbReference type="GO" id="GO:0005829">
    <property type="term" value="C:cytosol"/>
    <property type="evidence" value="ECO:0007669"/>
    <property type="project" value="UniProtKB-SubCell"/>
</dbReference>
<keyword evidence="8" id="KW-0413">Isomerase</keyword>
<dbReference type="PANTHER" id="PTHR45745">
    <property type="entry name" value="PHOSPHOMANNOMUTASE 45A"/>
    <property type="match status" value="1"/>
</dbReference>
<dbReference type="GO" id="GO:0016868">
    <property type="term" value="F:intramolecular phosphotransferase activity"/>
    <property type="evidence" value="ECO:0007669"/>
    <property type="project" value="InterPro"/>
</dbReference>
<dbReference type="STRING" id="8496.A0A151NLY3"/>
<comment type="subcellular location">
    <subcellularLocation>
        <location evidence="1">Cytoplasm</location>
        <location evidence="1">Cytosol</location>
    </subcellularLocation>
</comment>
<evidence type="ECO:0000256" key="5">
    <source>
        <dbReference type="ARBA" id="ARBA00022553"/>
    </source>
</evidence>
<dbReference type="GO" id="GO:0005634">
    <property type="term" value="C:nucleus"/>
    <property type="evidence" value="ECO:0007669"/>
    <property type="project" value="TreeGrafter"/>
</dbReference>
<evidence type="ECO:0000256" key="3">
    <source>
        <dbReference type="ARBA" id="ARBA00022490"/>
    </source>
</evidence>
<dbReference type="GO" id="GO:0006006">
    <property type="term" value="P:glucose metabolic process"/>
    <property type="evidence" value="ECO:0007669"/>
    <property type="project" value="UniProtKB-KW"/>
</dbReference>
<dbReference type="Proteomes" id="UP000050525">
    <property type="component" value="Unassembled WGS sequence"/>
</dbReference>
<dbReference type="InterPro" id="IPR005845">
    <property type="entry name" value="A-D-PHexomutase_a/b/a-II"/>
</dbReference>
<keyword evidence="14" id="KW-1185">Reference proteome</keyword>
<dbReference type="PANTHER" id="PTHR45745:SF2">
    <property type="entry name" value="GLUCOSE 1,6-BISPHOSPHATE SYNTHASE"/>
    <property type="match status" value="1"/>
</dbReference>
<gene>
    <name evidence="13" type="primary">PGM2</name>
    <name evidence="13" type="ORF">Y1Q_0011135</name>
</gene>
<dbReference type="InterPro" id="IPR005846">
    <property type="entry name" value="A-D-PHexomutase_a/b/a-III"/>
</dbReference>
<dbReference type="InterPro" id="IPR005844">
    <property type="entry name" value="A-D-PHexomutase_a/b/a-I"/>
</dbReference>
<sequence length="681" mass="76627">MGECGAGGDVNSNVLLAARSTGDSQLDRAVRQWLSWDKNPKTKEQIEILLQNGKDKELRDRLCCRLTFGTAGLRSAMGAGFCYINDLTVIQSTQGIYKYLERCFSDFKQRGFVVGYDTRGQVTSNCSSKKLAKLTAAVLLAKDVPVYLFSTYVPTPFVPYAVQQLKAVAGVMITASHNRKEDNGYKVYWENGAQITAPHDKEILKCIEECVEPWNGSWNENLVDTSPLRQDPLEKICDNYMEDLKKICFHRELNAKTSLKFVHTSFHGVGHDYVQLAFKAFGFKPPIPVPEQKDPDPDFSTVKCPNPEEGESVLELSLKLAESENARVVVATDPDADRLAVAELQENGRWKVFTGNELAALFGWWMFFCWRENSSKDADVKNVYMLATTVSSKILKAIALKEGFHFEETLPGFKWIGSRVKDLLDNGKEVLFSFEESIGFLCGTSVLDKDGVSAAVVTAEMASYLETKNLTLAQKLIEIYELYGYHISKTSYFLCYDPPTIKRIFEKLRNFDAPKSYPKACGPFNILHIRDVTTGYDSSQLNNKSVLPTSKNSQMITFTFQNGCVATLRTSGTEPKIKYYAEMCAPPGQSDKTFLEEQLQKLIEALVENFLEPRNKRSHQTDKRSLLLHSCCLSRKVISKLSAPLSEMSVMPKRAHPPPFVLEQYGVEVVLLWECRRLTPG</sequence>
<keyword evidence="4" id="KW-0313">Glucose metabolism</keyword>
<evidence type="ECO:0000313" key="13">
    <source>
        <dbReference type="EMBL" id="KYO37798.1"/>
    </source>
</evidence>
<dbReference type="GO" id="GO:0047933">
    <property type="term" value="F:glucose-1,6-bisphosphate synthase activity"/>
    <property type="evidence" value="ECO:0007669"/>
    <property type="project" value="TreeGrafter"/>
</dbReference>
<dbReference type="FunFam" id="3.40.120.10:FF:000018">
    <property type="entry name" value="Glucose 1,6-bisphosphate synthase"/>
    <property type="match status" value="1"/>
</dbReference>
<accession>A0A151NLY3</accession>
<evidence type="ECO:0000256" key="9">
    <source>
        <dbReference type="ARBA" id="ARBA00023277"/>
    </source>
</evidence>
<feature type="domain" description="Alpha-D-phosphohexomutase alpha/beta/alpha" evidence="10">
    <location>
        <begin position="66"/>
        <end position="209"/>
    </location>
</feature>
<organism evidence="13 14">
    <name type="scientific">Alligator mississippiensis</name>
    <name type="common">American alligator</name>
    <dbReference type="NCBI Taxonomy" id="8496"/>
    <lineage>
        <taxon>Eukaryota</taxon>
        <taxon>Metazoa</taxon>
        <taxon>Chordata</taxon>
        <taxon>Craniata</taxon>
        <taxon>Vertebrata</taxon>
        <taxon>Euteleostomi</taxon>
        <taxon>Archelosauria</taxon>
        <taxon>Archosauria</taxon>
        <taxon>Crocodylia</taxon>
        <taxon>Alligatoridae</taxon>
        <taxon>Alligatorinae</taxon>
        <taxon>Alligator</taxon>
    </lineage>
</organism>
<keyword evidence="7" id="KW-0460">Magnesium</keyword>
<evidence type="ECO:0000313" key="14">
    <source>
        <dbReference type="Proteomes" id="UP000050525"/>
    </source>
</evidence>
<keyword evidence="9" id="KW-0119">Carbohydrate metabolism</keyword>
<feature type="domain" description="Alpha-D-phosphohexomutase alpha/beta/alpha" evidence="12">
    <location>
        <begin position="381"/>
        <end position="475"/>
    </location>
</feature>
<dbReference type="SUPFAM" id="SSF55957">
    <property type="entry name" value="Phosphoglucomutase, C-terminal domain"/>
    <property type="match status" value="1"/>
</dbReference>
<name>A0A151NLY3_ALLMI</name>
<dbReference type="FunFam" id="3.40.120.10:FF:000016">
    <property type="entry name" value="Glucose 1,6-bisphosphate synthase"/>
    <property type="match status" value="1"/>
</dbReference>
<protein>
    <submittedName>
        <fullName evidence="13">Phosphoglucomutase-2</fullName>
    </submittedName>
</protein>
<evidence type="ECO:0000256" key="7">
    <source>
        <dbReference type="ARBA" id="ARBA00022842"/>
    </source>
</evidence>
<keyword evidence="3" id="KW-0963">Cytoplasm</keyword>
<dbReference type="EMBL" id="AKHW03002590">
    <property type="protein sequence ID" value="KYO37798.1"/>
    <property type="molecule type" value="Genomic_DNA"/>
</dbReference>
<dbReference type="CDD" id="cd05799">
    <property type="entry name" value="PGM2"/>
    <property type="match status" value="1"/>
</dbReference>
<reference evidence="13 14" key="1">
    <citation type="journal article" date="2012" name="Genome Biol.">
        <title>Sequencing three crocodilian genomes to illuminate the evolution of archosaurs and amniotes.</title>
        <authorList>
            <person name="St John J.A."/>
            <person name="Braun E.L."/>
            <person name="Isberg S.R."/>
            <person name="Miles L.G."/>
            <person name="Chong A.Y."/>
            <person name="Gongora J."/>
            <person name="Dalzell P."/>
            <person name="Moran C."/>
            <person name="Bed'hom B."/>
            <person name="Abzhanov A."/>
            <person name="Burgess S.C."/>
            <person name="Cooksey A.M."/>
            <person name="Castoe T.A."/>
            <person name="Crawford N.G."/>
            <person name="Densmore L.D."/>
            <person name="Drew J.C."/>
            <person name="Edwards S.V."/>
            <person name="Faircloth B.C."/>
            <person name="Fujita M.K."/>
            <person name="Greenwold M.J."/>
            <person name="Hoffmann F.G."/>
            <person name="Howard J.M."/>
            <person name="Iguchi T."/>
            <person name="Janes D.E."/>
            <person name="Khan S.Y."/>
            <person name="Kohno S."/>
            <person name="de Koning A.J."/>
            <person name="Lance S.L."/>
            <person name="McCarthy F.M."/>
            <person name="McCormack J.E."/>
            <person name="Merchant M.E."/>
            <person name="Peterson D.G."/>
            <person name="Pollock D.D."/>
            <person name="Pourmand N."/>
            <person name="Raney B.J."/>
            <person name="Roessler K.A."/>
            <person name="Sanford J.R."/>
            <person name="Sawyer R.H."/>
            <person name="Schmidt C.J."/>
            <person name="Triplett E.W."/>
            <person name="Tuberville T.D."/>
            <person name="Venegas-Anaya M."/>
            <person name="Howard J.T."/>
            <person name="Jarvis E.D."/>
            <person name="Guillette L.J.Jr."/>
            <person name="Glenn T.C."/>
            <person name="Green R.E."/>
            <person name="Ray D.A."/>
        </authorList>
    </citation>
    <scope>NUCLEOTIDE SEQUENCE [LARGE SCALE GENOMIC DNA]</scope>
    <source>
        <strain evidence="13">KSC_2009_1</strain>
    </source>
</reference>
<comment type="similarity">
    <text evidence="2">Belongs to the phosphohexose mutase family.</text>
</comment>
<evidence type="ECO:0000256" key="1">
    <source>
        <dbReference type="ARBA" id="ARBA00004514"/>
    </source>
</evidence>